<reference evidence="1" key="1">
    <citation type="journal article" date="2018" name="Genome Biol.">
        <title>SKESA: strategic k-mer extension for scrupulous assemblies.</title>
        <authorList>
            <person name="Souvorov A."/>
            <person name="Agarwala R."/>
            <person name="Lipman D.J."/>
        </authorList>
    </citation>
    <scope>NUCLEOTIDE SEQUENCE</scope>
    <source>
        <strain evidence="1">1930</strain>
    </source>
</reference>
<reference evidence="3 4" key="3">
    <citation type="submission" date="2019-08" db="EMBL/GenBank/DDBJ databases">
        <title>Emerging of two pre-pandemic pathogenic O4:KUT lineages of Vibrio parahaemolyticus in coastal eastern China.</title>
        <authorList>
            <person name="Yu H."/>
        </authorList>
    </citation>
    <scope>NUCLEOTIDE SEQUENCE [LARGE SCALE GENOMIC DNA]</scope>
    <source>
        <strain evidence="3 4">HZ17-383</strain>
    </source>
</reference>
<dbReference type="EMBL" id="VRMQ01000007">
    <property type="protein sequence ID" value="TXN14130.1"/>
    <property type="molecule type" value="Genomic_DNA"/>
</dbReference>
<dbReference type="Proteomes" id="UP000856022">
    <property type="component" value="Unassembled WGS sequence"/>
</dbReference>
<organism evidence="1">
    <name type="scientific">Vibrio parahaemolyticus</name>
    <dbReference type="NCBI Taxonomy" id="670"/>
    <lineage>
        <taxon>Bacteria</taxon>
        <taxon>Pseudomonadati</taxon>
        <taxon>Pseudomonadota</taxon>
        <taxon>Gammaproteobacteria</taxon>
        <taxon>Vibrionales</taxon>
        <taxon>Vibrionaceae</taxon>
        <taxon>Vibrio</taxon>
    </lineage>
</organism>
<evidence type="ECO:0000313" key="3">
    <source>
        <dbReference type="EMBL" id="TXN14130.1"/>
    </source>
</evidence>
<accession>A0A2R9VIJ1</accession>
<proteinExistence type="predicted"/>
<reference evidence="2 5" key="2">
    <citation type="submission" date="2018-12" db="EMBL/GenBank/DDBJ databases">
        <title>Genomic insights into the evolutionary origins and pathogenicity of five Vibrio parahaemolyticus strains isolated from the shrimp with acute hepatopancreatic necrosis disease (AHPND).</title>
        <authorList>
            <person name="Yang Q."/>
            <person name="Dong X."/>
            <person name="Xie G."/>
            <person name="Fu S."/>
            <person name="Zou P."/>
            <person name="Sun J."/>
            <person name="Wang Y."/>
            <person name="Huang J."/>
        </authorList>
    </citation>
    <scope>NUCLEOTIDE SEQUENCE [LARGE SCALE GENOMIC DNA]</scope>
    <source>
        <strain evidence="2 5">20160303005-1</strain>
    </source>
</reference>
<dbReference type="Proteomes" id="UP000321504">
    <property type="component" value="Unassembled WGS sequence"/>
</dbReference>
<evidence type="ECO:0000313" key="2">
    <source>
        <dbReference type="EMBL" id="QHH10708.1"/>
    </source>
</evidence>
<protein>
    <submittedName>
        <fullName evidence="1">Uncharacterized protein</fullName>
    </submittedName>
</protein>
<dbReference type="EMBL" id="DACQKT010000014">
    <property type="protein sequence ID" value="HAS6679454.1"/>
    <property type="molecule type" value="Genomic_DNA"/>
</dbReference>
<sequence>MFTLRSARFLVVDLAMNSRAIDGKSRSLSFNCIMLYKKV</sequence>
<gene>
    <name evidence="2" type="ORF">EHC69_15840</name>
    <name evidence="3" type="ORF">FVP01_20760</name>
    <name evidence="1" type="ORF">I7278_21960</name>
</gene>
<name>A0A2R9VIJ1_VIBPH</name>
<evidence type="ECO:0000313" key="5">
    <source>
        <dbReference type="Proteomes" id="UP000464718"/>
    </source>
</evidence>
<dbReference type="AlphaFoldDB" id="A0A2R9VIJ1"/>
<dbReference type="Proteomes" id="UP000464718">
    <property type="component" value="Chromosome i"/>
</dbReference>
<reference evidence="1" key="4">
    <citation type="submission" date="2019-12" db="EMBL/GenBank/DDBJ databases">
        <authorList>
            <consortium name="NCBI Pathogen Detection Project"/>
        </authorList>
    </citation>
    <scope>NUCLEOTIDE SEQUENCE</scope>
    <source>
        <strain evidence="1">1930</strain>
    </source>
</reference>
<evidence type="ECO:0000313" key="1">
    <source>
        <dbReference type="EMBL" id="HAS6679454.1"/>
    </source>
</evidence>
<dbReference type="OrthoDB" id="5888078at2"/>
<dbReference type="EMBL" id="CP034298">
    <property type="protein sequence ID" value="QHH10708.1"/>
    <property type="molecule type" value="Genomic_DNA"/>
</dbReference>
<evidence type="ECO:0000313" key="4">
    <source>
        <dbReference type="Proteomes" id="UP000321504"/>
    </source>
</evidence>